<proteinExistence type="predicted"/>
<sequence>MTEEDNNLLLKISKIEDLAGMTVNERLYVSGLMKEFDRCRKQDKERAKQILSWLRVDRTSIEKIIS</sequence>
<accession>A0ABP8FLP4</accession>
<dbReference type="EMBL" id="BAABGX010000002">
    <property type="protein sequence ID" value="GAA4306485.1"/>
    <property type="molecule type" value="Genomic_DNA"/>
</dbReference>
<keyword evidence="2" id="KW-1185">Reference proteome</keyword>
<gene>
    <name evidence="1" type="ORF">GCM10023183_21710</name>
</gene>
<reference evidence="2" key="1">
    <citation type="journal article" date="2019" name="Int. J. Syst. Evol. Microbiol.">
        <title>The Global Catalogue of Microorganisms (GCM) 10K type strain sequencing project: providing services to taxonomists for standard genome sequencing and annotation.</title>
        <authorList>
            <consortium name="The Broad Institute Genomics Platform"/>
            <consortium name="The Broad Institute Genome Sequencing Center for Infectious Disease"/>
            <person name="Wu L."/>
            <person name="Ma J."/>
        </authorList>
    </citation>
    <scope>NUCLEOTIDE SEQUENCE [LARGE SCALE GENOMIC DNA]</scope>
    <source>
        <strain evidence="2">JCM 17917</strain>
    </source>
</reference>
<protein>
    <submittedName>
        <fullName evidence="1">Uncharacterized protein</fullName>
    </submittedName>
</protein>
<evidence type="ECO:0000313" key="1">
    <source>
        <dbReference type="EMBL" id="GAA4306485.1"/>
    </source>
</evidence>
<name>A0ABP8FLP4_9BACT</name>
<organism evidence="1 2">
    <name type="scientific">Nibribacter koreensis</name>
    <dbReference type="NCBI Taxonomy" id="1084519"/>
    <lineage>
        <taxon>Bacteria</taxon>
        <taxon>Pseudomonadati</taxon>
        <taxon>Bacteroidota</taxon>
        <taxon>Cytophagia</taxon>
        <taxon>Cytophagales</taxon>
        <taxon>Hymenobacteraceae</taxon>
        <taxon>Nibribacter</taxon>
    </lineage>
</organism>
<evidence type="ECO:0000313" key="2">
    <source>
        <dbReference type="Proteomes" id="UP001501844"/>
    </source>
</evidence>
<comment type="caution">
    <text evidence="1">The sequence shown here is derived from an EMBL/GenBank/DDBJ whole genome shotgun (WGS) entry which is preliminary data.</text>
</comment>
<dbReference type="RefSeq" id="WP_345165761.1">
    <property type="nucleotide sequence ID" value="NZ_BAABGX010000002.1"/>
</dbReference>
<dbReference type="Proteomes" id="UP001501844">
    <property type="component" value="Unassembled WGS sequence"/>
</dbReference>